<dbReference type="GO" id="GO:0005665">
    <property type="term" value="C:RNA polymerase II, core complex"/>
    <property type="evidence" value="ECO:0007669"/>
    <property type="project" value="TreeGrafter"/>
</dbReference>
<dbReference type="GO" id="GO:0003899">
    <property type="term" value="F:DNA-directed RNA polymerase activity"/>
    <property type="evidence" value="ECO:0007669"/>
    <property type="project" value="InterPro"/>
</dbReference>
<dbReference type="Pfam" id="PF03871">
    <property type="entry name" value="RNA_pol_Rpb5_N"/>
    <property type="match status" value="1"/>
</dbReference>
<evidence type="ECO:0000313" key="3">
    <source>
        <dbReference type="Proteomes" id="UP001177140"/>
    </source>
</evidence>
<dbReference type="GO" id="GO:0006362">
    <property type="term" value="P:transcription elongation by RNA polymerase I"/>
    <property type="evidence" value="ECO:0007669"/>
    <property type="project" value="TreeGrafter"/>
</dbReference>
<accession>A0AA41V0Y3</accession>
<dbReference type="InterPro" id="IPR014381">
    <property type="entry name" value="Arch_Rpo5/euc_Rpb5"/>
</dbReference>
<dbReference type="Gene3D" id="3.40.1340.10">
    <property type="entry name" value="RNA polymerase, Rpb5, N-terminal domain"/>
    <property type="match status" value="1"/>
</dbReference>
<evidence type="ECO:0000259" key="1">
    <source>
        <dbReference type="Pfam" id="PF03871"/>
    </source>
</evidence>
<dbReference type="AlphaFoldDB" id="A0AA41V0Y3"/>
<keyword evidence="3" id="KW-1185">Reference proteome</keyword>
<dbReference type="GO" id="GO:0005666">
    <property type="term" value="C:RNA polymerase III complex"/>
    <property type="evidence" value="ECO:0007669"/>
    <property type="project" value="TreeGrafter"/>
</dbReference>
<name>A0AA41V0Y3_PAPNU</name>
<dbReference type="GO" id="GO:0042797">
    <property type="term" value="P:tRNA transcription by RNA polymerase III"/>
    <property type="evidence" value="ECO:0007669"/>
    <property type="project" value="TreeGrafter"/>
</dbReference>
<organism evidence="2 3">
    <name type="scientific">Papaver nudicaule</name>
    <name type="common">Iceland poppy</name>
    <dbReference type="NCBI Taxonomy" id="74823"/>
    <lineage>
        <taxon>Eukaryota</taxon>
        <taxon>Viridiplantae</taxon>
        <taxon>Streptophyta</taxon>
        <taxon>Embryophyta</taxon>
        <taxon>Tracheophyta</taxon>
        <taxon>Spermatophyta</taxon>
        <taxon>Magnoliopsida</taxon>
        <taxon>Ranunculales</taxon>
        <taxon>Papaveraceae</taxon>
        <taxon>Papaveroideae</taxon>
        <taxon>Papaver</taxon>
    </lineage>
</organism>
<dbReference type="InterPro" id="IPR036710">
    <property type="entry name" value="RNA_pol_Rpb5_N_sf"/>
</dbReference>
<dbReference type="InterPro" id="IPR005571">
    <property type="entry name" value="RNA_pol_Rpb5_N"/>
</dbReference>
<gene>
    <name evidence="2" type="ORF">MKW94_010899</name>
</gene>
<sequence>MQMLNDRGCLVGDFEVNETRAGFLAKFGDTFKTEDLDIKKSKRNDNTDEIYVFFADESKVGSKTVKTCCNPDEE</sequence>
<reference evidence="2" key="1">
    <citation type="submission" date="2022-03" db="EMBL/GenBank/DDBJ databases">
        <title>A functionally conserved STORR gene fusion in Papaver species that diverged 16.8 million years ago.</title>
        <authorList>
            <person name="Catania T."/>
        </authorList>
    </citation>
    <scope>NUCLEOTIDE SEQUENCE</scope>
    <source>
        <strain evidence="2">S-191538</strain>
    </source>
</reference>
<dbReference type="GO" id="GO:0003677">
    <property type="term" value="F:DNA binding"/>
    <property type="evidence" value="ECO:0007669"/>
    <property type="project" value="InterPro"/>
</dbReference>
<dbReference type="EMBL" id="JAJJMA010069525">
    <property type="protein sequence ID" value="MCL7027557.1"/>
    <property type="molecule type" value="Genomic_DNA"/>
</dbReference>
<protein>
    <recommendedName>
        <fullName evidence="1">RNA polymerase Rpb5 N-terminal domain-containing protein</fullName>
    </recommendedName>
</protein>
<dbReference type="Proteomes" id="UP001177140">
    <property type="component" value="Unassembled WGS sequence"/>
</dbReference>
<dbReference type="PANTHER" id="PTHR10535:SF0">
    <property type="entry name" value="DNA-DIRECTED RNA POLYMERASES I, II, AND III SUBUNIT RPABC1"/>
    <property type="match status" value="1"/>
</dbReference>
<proteinExistence type="predicted"/>
<dbReference type="GO" id="GO:0006366">
    <property type="term" value="P:transcription by RNA polymerase II"/>
    <property type="evidence" value="ECO:0007669"/>
    <property type="project" value="TreeGrafter"/>
</dbReference>
<evidence type="ECO:0000313" key="2">
    <source>
        <dbReference type="EMBL" id="MCL7027557.1"/>
    </source>
</evidence>
<dbReference type="SUPFAM" id="SSF53036">
    <property type="entry name" value="Eukaryotic RPB5 N-terminal domain"/>
    <property type="match status" value="1"/>
</dbReference>
<dbReference type="GO" id="GO:0005736">
    <property type="term" value="C:RNA polymerase I complex"/>
    <property type="evidence" value="ECO:0007669"/>
    <property type="project" value="TreeGrafter"/>
</dbReference>
<comment type="caution">
    <text evidence="2">The sequence shown here is derived from an EMBL/GenBank/DDBJ whole genome shotgun (WGS) entry which is preliminary data.</text>
</comment>
<feature type="domain" description="RNA polymerase Rpb5 N-terminal" evidence="1">
    <location>
        <begin position="1"/>
        <end position="70"/>
    </location>
</feature>
<dbReference type="PANTHER" id="PTHR10535">
    <property type="entry name" value="DNA-DIRECTED RNA POLYMERASES I, II, AND III SUBUNIT RPABC1"/>
    <property type="match status" value="1"/>
</dbReference>